<evidence type="ECO:0000256" key="4">
    <source>
        <dbReference type="ARBA" id="ARBA00022679"/>
    </source>
</evidence>
<dbReference type="Pfam" id="PF00632">
    <property type="entry name" value="HECT"/>
    <property type="match status" value="1"/>
</dbReference>
<evidence type="ECO:0000313" key="10">
    <source>
        <dbReference type="EMBL" id="KAF7682734.1"/>
    </source>
</evidence>
<reference evidence="10 11" key="1">
    <citation type="submission" date="2019-01" db="EMBL/GenBank/DDBJ databases">
        <title>Genomes sequencing and comparative genomics of infectious freshwater microsporidia, Cucumispora dikerogammari and Thelohania contejeani.</title>
        <authorList>
            <person name="Cormier A."/>
            <person name="Giraud I."/>
            <person name="Wattier R."/>
            <person name="Teixeira M."/>
            <person name="Grandjean F."/>
            <person name="Rigaud T."/>
            <person name="Cordaux R."/>
        </authorList>
    </citation>
    <scope>NUCLEOTIDE SEQUENCE [LARGE SCALE GENOMIC DNA]</scope>
    <source>
        <strain evidence="10">T1</strain>
        <tissue evidence="10">Spores</tissue>
    </source>
</reference>
<comment type="catalytic activity">
    <reaction evidence="1">
        <text>S-ubiquitinyl-[E2 ubiquitin-conjugating enzyme]-L-cysteine + [acceptor protein]-L-lysine = [E2 ubiquitin-conjugating enzyme]-L-cysteine + N(6)-ubiquitinyl-[acceptor protein]-L-lysine.</text>
        <dbReference type="EC" id="2.3.2.26"/>
    </reaction>
</comment>
<organism evidence="10 11">
    <name type="scientific">Astathelohania contejeani</name>
    <dbReference type="NCBI Taxonomy" id="164912"/>
    <lineage>
        <taxon>Eukaryota</taxon>
        <taxon>Fungi</taxon>
        <taxon>Fungi incertae sedis</taxon>
        <taxon>Microsporidia</taxon>
        <taxon>Astathelohaniidae</taxon>
        <taxon>Astathelohania</taxon>
    </lineage>
</organism>
<gene>
    <name evidence="10" type="primary">ITCH</name>
    <name evidence="10" type="ORF">TCON_2048</name>
</gene>
<feature type="domain" description="WW" evidence="8">
    <location>
        <begin position="179"/>
        <end position="212"/>
    </location>
</feature>
<keyword evidence="11" id="KW-1185">Reference proteome</keyword>
<evidence type="ECO:0000256" key="5">
    <source>
        <dbReference type="ARBA" id="ARBA00022737"/>
    </source>
</evidence>
<sequence length="580" mass="67977">MNIIFESASIKPKNWFSSIFRKRMITLEISNELGQEKFTFKTKNGHLGYRFTERGNEFTITILHKGIRLQSESINVSEGIHVYPINNKEFKGEIIMRMTKLDSFLDIENVNNINKNKTNCNGINGNSVQQQTMGTISHSVPGSTDRGIIERRLCSGRSYFVDAQTYRTYYTIDGLNTSEGLPLGWEIRLTRNHRIYYANHRTRTTQWERPGSTHTEFELEDKRTRLRWYSDRRRVYHFFETAGLRLDAIRGFLIQSTAETILNSDPELMGRSITVRFANEMGEDYGALTREYFYETSLEIVNDKRFEECQNVFDLNRNISSDNNIVIPNINDFFNNPLNKGKNLLSDEKFFKFVGLFIGLALEHEQILGVNFSMGFYENLLMRRYTLHHIQDVELQRSLLWLLRDGTDFDFEDHTPGEYVDGVVYKTLYLDCKEKYDWIREGTYIIAPNELEMLFSAIELSHILTGKEEVSMDMIQRCTVYINCDSQTKEVIFFWNILSRKDEAYYRKYLQFVTGSGSLPIHSMQRNKFRIFMEKCGDDETLLRASSCLNKVFIGGYSSEDKMEELMDYSIYNTEGFHKI</sequence>
<dbReference type="PROSITE" id="PS50020">
    <property type="entry name" value="WW_DOMAIN_2"/>
    <property type="match status" value="1"/>
</dbReference>
<evidence type="ECO:0000259" key="8">
    <source>
        <dbReference type="PROSITE" id="PS50020"/>
    </source>
</evidence>
<dbReference type="Gene3D" id="3.90.1750.10">
    <property type="entry name" value="Hect, E3 ligase catalytic domains"/>
    <property type="match status" value="1"/>
</dbReference>
<dbReference type="PANTHER" id="PTHR11254:SF440">
    <property type="entry name" value="E3 UBIQUITIN-PROTEIN LIGASE NEDD-4"/>
    <property type="match status" value="1"/>
</dbReference>
<evidence type="ECO:0000259" key="9">
    <source>
        <dbReference type="PROSITE" id="PS50237"/>
    </source>
</evidence>
<comment type="pathway">
    <text evidence="2">Protein modification; protein ubiquitination.</text>
</comment>
<dbReference type="InterPro" id="IPR000569">
    <property type="entry name" value="HECT_dom"/>
</dbReference>
<evidence type="ECO:0000256" key="7">
    <source>
        <dbReference type="PROSITE-ProRule" id="PRU00104"/>
    </source>
</evidence>
<dbReference type="SMART" id="SM00119">
    <property type="entry name" value="HECTc"/>
    <property type="match status" value="1"/>
</dbReference>
<dbReference type="InterPro" id="IPR001202">
    <property type="entry name" value="WW_dom"/>
</dbReference>
<dbReference type="SUPFAM" id="SSF51045">
    <property type="entry name" value="WW domain"/>
    <property type="match status" value="1"/>
</dbReference>
<evidence type="ECO:0000256" key="6">
    <source>
        <dbReference type="ARBA" id="ARBA00022786"/>
    </source>
</evidence>
<name>A0ABQ7HX50_9MICR</name>
<dbReference type="Gene3D" id="2.20.70.10">
    <property type="match status" value="1"/>
</dbReference>
<keyword evidence="6 7" id="KW-0833">Ubl conjugation pathway</keyword>
<proteinExistence type="predicted"/>
<feature type="domain" description="HECT" evidence="9">
    <location>
        <begin position="265"/>
        <end position="580"/>
    </location>
</feature>
<evidence type="ECO:0000256" key="2">
    <source>
        <dbReference type="ARBA" id="ARBA00004906"/>
    </source>
</evidence>
<dbReference type="PROSITE" id="PS01159">
    <property type="entry name" value="WW_DOMAIN_1"/>
    <property type="match status" value="1"/>
</dbReference>
<dbReference type="PROSITE" id="PS50237">
    <property type="entry name" value="HECT"/>
    <property type="match status" value="1"/>
</dbReference>
<dbReference type="CDD" id="cd00201">
    <property type="entry name" value="WW"/>
    <property type="match status" value="1"/>
</dbReference>
<evidence type="ECO:0000256" key="3">
    <source>
        <dbReference type="ARBA" id="ARBA00012485"/>
    </source>
</evidence>
<feature type="active site" description="Glycyl thioester intermediate" evidence="7">
    <location>
        <position position="548"/>
    </location>
</feature>
<dbReference type="InterPro" id="IPR050409">
    <property type="entry name" value="E3_ubiq-protein_ligase"/>
</dbReference>
<keyword evidence="4" id="KW-0808">Transferase</keyword>
<evidence type="ECO:0000256" key="1">
    <source>
        <dbReference type="ARBA" id="ARBA00000885"/>
    </source>
</evidence>
<dbReference type="EMBL" id="SBIQ01000192">
    <property type="protein sequence ID" value="KAF7682734.1"/>
    <property type="molecule type" value="Genomic_DNA"/>
</dbReference>
<dbReference type="InterPro" id="IPR035983">
    <property type="entry name" value="Hect_E3_ubiquitin_ligase"/>
</dbReference>
<dbReference type="EC" id="2.3.2.26" evidence="3"/>
<dbReference type="Gene3D" id="3.30.2410.10">
    <property type="entry name" value="Hect, E3 ligase catalytic domain"/>
    <property type="match status" value="1"/>
</dbReference>
<accession>A0ABQ7HX50</accession>
<protein>
    <recommendedName>
        <fullName evidence="3">HECT-type E3 ubiquitin transferase</fullName>
        <ecNumber evidence="3">2.3.2.26</ecNumber>
    </recommendedName>
</protein>
<comment type="caution">
    <text evidence="10">The sequence shown here is derived from an EMBL/GenBank/DDBJ whole genome shotgun (WGS) entry which is preliminary data.</text>
</comment>
<dbReference type="SUPFAM" id="SSF56204">
    <property type="entry name" value="Hect, E3 ligase catalytic domain"/>
    <property type="match status" value="1"/>
</dbReference>
<dbReference type="InterPro" id="IPR036020">
    <property type="entry name" value="WW_dom_sf"/>
</dbReference>
<dbReference type="Proteomes" id="UP001516464">
    <property type="component" value="Unassembled WGS sequence"/>
</dbReference>
<evidence type="ECO:0000313" key="11">
    <source>
        <dbReference type="Proteomes" id="UP001516464"/>
    </source>
</evidence>
<dbReference type="PANTHER" id="PTHR11254">
    <property type="entry name" value="HECT DOMAIN UBIQUITIN-PROTEIN LIGASE"/>
    <property type="match status" value="1"/>
</dbReference>
<dbReference type="SMART" id="SM00456">
    <property type="entry name" value="WW"/>
    <property type="match status" value="1"/>
</dbReference>
<dbReference type="Pfam" id="PF00397">
    <property type="entry name" value="WW"/>
    <property type="match status" value="1"/>
</dbReference>
<keyword evidence="5" id="KW-0677">Repeat</keyword>